<keyword evidence="10" id="KW-1185">Reference proteome</keyword>
<dbReference type="Pfam" id="PF00975">
    <property type="entry name" value="Thioesterase"/>
    <property type="match status" value="1"/>
</dbReference>
<dbReference type="InterPro" id="IPR000873">
    <property type="entry name" value="AMP-dep_synth/lig_dom"/>
</dbReference>
<dbReference type="InterPro" id="IPR045851">
    <property type="entry name" value="AMP-bd_C_sf"/>
</dbReference>
<dbReference type="NCBIfam" id="TIGR01217">
    <property type="entry name" value="ac_ac_CoA_syn"/>
    <property type="match status" value="1"/>
</dbReference>
<evidence type="ECO:0000313" key="9">
    <source>
        <dbReference type="EMBL" id="MBB5694967.1"/>
    </source>
</evidence>
<dbReference type="Proteomes" id="UP000580654">
    <property type="component" value="Unassembled WGS sequence"/>
</dbReference>
<comment type="similarity">
    <text evidence="1">Belongs to the ATP-dependent AMP-binding enzyme family.</text>
</comment>
<proteinExistence type="inferred from homology"/>
<reference evidence="9 10" key="1">
    <citation type="submission" date="2020-08" db="EMBL/GenBank/DDBJ databases">
        <title>Genomic Encyclopedia of Type Strains, Phase IV (KMG-IV): sequencing the most valuable type-strain genomes for metagenomic binning, comparative biology and taxonomic classification.</title>
        <authorList>
            <person name="Goeker M."/>
        </authorList>
    </citation>
    <scope>NUCLEOTIDE SEQUENCE [LARGE SCALE GENOMIC DNA]</scope>
    <source>
        <strain evidence="9 10">DSM 25622</strain>
    </source>
</reference>
<dbReference type="SUPFAM" id="SSF53474">
    <property type="entry name" value="alpha/beta-Hydrolases"/>
    <property type="match status" value="1"/>
</dbReference>
<dbReference type="SUPFAM" id="SSF56801">
    <property type="entry name" value="Acetyl-CoA synthetase-like"/>
    <property type="match status" value="1"/>
</dbReference>
<dbReference type="InterPro" id="IPR020845">
    <property type="entry name" value="AMP-binding_CS"/>
</dbReference>
<keyword evidence="6" id="KW-0067">ATP-binding</keyword>
<dbReference type="GO" id="GO:0030729">
    <property type="term" value="F:acetoacetate-CoA ligase activity"/>
    <property type="evidence" value="ECO:0007669"/>
    <property type="project" value="UniProtKB-EC"/>
</dbReference>
<dbReference type="PROSITE" id="PS50075">
    <property type="entry name" value="CARRIER"/>
    <property type="match status" value="1"/>
</dbReference>
<sequence length="1000" mass="109027">MLHEAREAARWSQLRRFMEEMHRRTGENFIEQADFHAWSVRDFRSFWRGFLDWSGLRWDGEAEPACLGDEIESARFFPEVRTNFADNLLSPAFDPEDVAVVSVRAGVETVRLTRAGLRERVEHVAGALRAMGLGAGDRVAAVARNGSDTLVVALAATALGATFSAAGPEMGAEAVAERFAQIRPRFLFAHLAPRDFDTGEPLAARVAAIAAALPDLRAVIALDGVAELPGLPIPVHGLGELLAGPRLPQVEWPRLPFNHPLFVMFTSGTTGRPKCIVHGTGGVLLEQVKEHRLHCDLLPGDTLFFHTSPSWMMWNWQIAALASGTRIVLYDGPIEGAGTLWEIVAREAVTVFGTSPPYLRLCAGSDLVPASDFDLSALRSILSTGSILYEDAYAWIWSHVRKVPVQSISGGTDILGCFVLGSPLLPVRAGEAQCRSLGMDVRAEGASAGSPIGELVCANPFPSRPLGFLDDPDGARFHQAYFSQHPGRWTQGDLISITPGGGVRLHGRSDGVLNIRGIRVGPAEIYRILSAWPEIRGAMAVEQGPGPWSPEARMVLLLVLAEGVSLTSALMGRIRRELALQASPAHVPEVIVAVGALPVTHSGKQSEASVTDVVNARPVRNIRALANPASLDELRENPHLFAPRPTPRREPAPPAATMEERIRRLWEELFGLETIEPEDDFFELGGSSLMAARLFADLREMTGRDLPIGLLLRAPRLRQLAEALEAEEGPNPGQIALMRPGREGHPLFLVHSMAGTVLELWPLRRALRTPRPIYGIQARGLEAGKDPQACVVEMARDYAALIRGVQPHGPYSLGGYSFGGLVAFEIARQLSEAGEKVENLILIDSGIHARFLPLNQSLRYRAMRPIRDMQAVFRAEPGQRLNHVKGKATVVLDRLRARFGLPPKRPDLVGGVMHEAHLPPELRRVRGAILTAIRGYKPGRYAGKLVFIRAASREAFDSEPAWRKAARGGIEVRVVPGDHLSIITEPHVHALAREVDGVLG</sequence>
<dbReference type="SMART" id="SM00823">
    <property type="entry name" value="PKS_PP"/>
    <property type="match status" value="1"/>
</dbReference>
<dbReference type="Gene3D" id="3.40.50.12780">
    <property type="entry name" value="N-terminal domain of ligase-like"/>
    <property type="match status" value="1"/>
</dbReference>
<dbReference type="GO" id="GO:0006629">
    <property type="term" value="P:lipid metabolic process"/>
    <property type="evidence" value="ECO:0007669"/>
    <property type="project" value="InterPro"/>
</dbReference>
<dbReference type="Gene3D" id="3.30.300.30">
    <property type="match status" value="1"/>
</dbReference>
<dbReference type="SUPFAM" id="SSF47336">
    <property type="entry name" value="ACP-like"/>
    <property type="match status" value="1"/>
</dbReference>
<dbReference type="EC" id="6.2.1.16" evidence="9"/>
<dbReference type="InterPro" id="IPR020806">
    <property type="entry name" value="PKS_PP-bd"/>
</dbReference>
<dbReference type="InterPro" id="IPR020802">
    <property type="entry name" value="TesA-like"/>
</dbReference>
<name>A0A840YF26_9PROT</name>
<keyword evidence="3" id="KW-0597">Phosphoprotein</keyword>
<dbReference type="RefSeq" id="WP_184519964.1">
    <property type="nucleotide sequence ID" value="NZ_JACIJD010000013.1"/>
</dbReference>
<evidence type="ECO:0000256" key="3">
    <source>
        <dbReference type="ARBA" id="ARBA00022553"/>
    </source>
</evidence>
<dbReference type="SMART" id="SM00824">
    <property type="entry name" value="PKS_TE"/>
    <property type="match status" value="1"/>
</dbReference>
<evidence type="ECO:0000256" key="5">
    <source>
        <dbReference type="ARBA" id="ARBA00022741"/>
    </source>
</evidence>
<dbReference type="GO" id="GO:0031177">
    <property type="term" value="F:phosphopantetheine binding"/>
    <property type="evidence" value="ECO:0007669"/>
    <property type="project" value="InterPro"/>
</dbReference>
<dbReference type="Gene3D" id="3.40.50.1820">
    <property type="entry name" value="alpha/beta hydrolase"/>
    <property type="match status" value="1"/>
</dbReference>
<keyword evidence="5" id="KW-0547">Nucleotide-binding</keyword>
<evidence type="ECO:0000259" key="8">
    <source>
        <dbReference type="PROSITE" id="PS50075"/>
    </source>
</evidence>
<dbReference type="InterPro" id="IPR042099">
    <property type="entry name" value="ANL_N_sf"/>
</dbReference>
<keyword evidence="4 9" id="KW-0436">Ligase</keyword>
<feature type="domain" description="Carrier" evidence="8">
    <location>
        <begin position="653"/>
        <end position="728"/>
    </location>
</feature>
<evidence type="ECO:0000256" key="6">
    <source>
        <dbReference type="ARBA" id="ARBA00022840"/>
    </source>
</evidence>
<dbReference type="AlphaFoldDB" id="A0A840YF26"/>
<dbReference type="Pfam" id="PF00550">
    <property type="entry name" value="PP-binding"/>
    <property type="match status" value="1"/>
</dbReference>
<dbReference type="GO" id="GO:0005524">
    <property type="term" value="F:ATP binding"/>
    <property type="evidence" value="ECO:0007669"/>
    <property type="project" value="UniProtKB-KW"/>
</dbReference>
<dbReference type="Gene3D" id="1.10.1200.10">
    <property type="entry name" value="ACP-like"/>
    <property type="match status" value="1"/>
</dbReference>
<dbReference type="PANTHER" id="PTHR42921">
    <property type="entry name" value="ACETOACETYL-COA SYNTHETASE"/>
    <property type="match status" value="1"/>
</dbReference>
<dbReference type="InterPro" id="IPR005914">
    <property type="entry name" value="Acac_CoA_synth"/>
</dbReference>
<organism evidence="9 10">
    <name type="scientific">Muricoccus pecuniae</name>
    <dbReference type="NCBI Taxonomy" id="693023"/>
    <lineage>
        <taxon>Bacteria</taxon>
        <taxon>Pseudomonadati</taxon>
        <taxon>Pseudomonadota</taxon>
        <taxon>Alphaproteobacteria</taxon>
        <taxon>Acetobacterales</taxon>
        <taxon>Roseomonadaceae</taxon>
        <taxon>Muricoccus</taxon>
    </lineage>
</organism>
<dbReference type="InterPro" id="IPR009081">
    <property type="entry name" value="PP-bd_ACP"/>
</dbReference>
<evidence type="ECO:0000256" key="7">
    <source>
        <dbReference type="SAM" id="MobiDB-lite"/>
    </source>
</evidence>
<dbReference type="PANTHER" id="PTHR42921:SF1">
    <property type="entry name" value="ACETOACETYL-COA SYNTHETASE"/>
    <property type="match status" value="1"/>
</dbReference>
<evidence type="ECO:0000256" key="2">
    <source>
        <dbReference type="ARBA" id="ARBA00022450"/>
    </source>
</evidence>
<feature type="region of interest" description="Disordered" evidence="7">
    <location>
        <begin position="638"/>
        <end position="657"/>
    </location>
</feature>
<dbReference type="EMBL" id="JACIJD010000013">
    <property type="protein sequence ID" value="MBB5694967.1"/>
    <property type="molecule type" value="Genomic_DNA"/>
</dbReference>
<dbReference type="InterPro" id="IPR036736">
    <property type="entry name" value="ACP-like_sf"/>
</dbReference>
<dbReference type="Pfam" id="PF00501">
    <property type="entry name" value="AMP-binding"/>
    <property type="match status" value="1"/>
</dbReference>
<comment type="caution">
    <text evidence="9">The sequence shown here is derived from an EMBL/GenBank/DDBJ whole genome shotgun (WGS) entry which is preliminary data.</text>
</comment>
<dbReference type="InterPro" id="IPR001031">
    <property type="entry name" value="Thioesterase"/>
</dbReference>
<evidence type="ECO:0000256" key="4">
    <source>
        <dbReference type="ARBA" id="ARBA00022598"/>
    </source>
</evidence>
<evidence type="ECO:0000256" key="1">
    <source>
        <dbReference type="ARBA" id="ARBA00006432"/>
    </source>
</evidence>
<dbReference type="PROSITE" id="PS00455">
    <property type="entry name" value="AMP_BINDING"/>
    <property type="match status" value="1"/>
</dbReference>
<keyword evidence="2" id="KW-0596">Phosphopantetheine</keyword>
<dbReference type="InterPro" id="IPR029058">
    <property type="entry name" value="AB_hydrolase_fold"/>
</dbReference>
<evidence type="ECO:0000313" key="10">
    <source>
        <dbReference type="Proteomes" id="UP000580654"/>
    </source>
</evidence>
<accession>A0A840YF26</accession>
<gene>
    <name evidence="9" type="ORF">FHS87_003020</name>
</gene>
<protein>
    <submittedName>
        <fullName evidence="9">Acetoacetyl-CoA synthetase</fullName>
        <ecNumber evidence="9">6.2.1.16</ecNumber>
    </submittedName>
</protein>